<protein>
    <submittedName>
        <fullName evidence="1">Uncharacterized protein</fullName>
    </submittedName>
</protein>
<evidence type="ECO:0000313" key="2">
    <source>
        <dbReference type="Proteomes" id="UP000821845"/>
    </source>
</evidence>
<keyword evidence="2" id="KW-1185">Reference proteome</keyword>
<comment type="caution">
    <text evidence="1">The sequence shown here is derived from an EMBL/GenBank/DDBJ whole genome shotgun (WGS) entry which is preliminary data.</text>
</comment>
<proteinExistence type="predicted"/>
<name>A0ACB7S6F9_HYAAI</name>
<reference evidence="1" key="1">
    <citation type="submission" date="2020-05" db="EMBL/GenBank/DDBJ databases">
        <title>Large-scale comparative analyses of tick genomes elucidate their genetic diversity and vector capacities.</title>
        <authorList>
            <person name="Jia N."/>
            <person name="Wang J."/>
            <person name="Shi W."/>
            <person name="Du L."/>
            <person name="Sun Y."/>
            <person name="Zhan W."/>
            <person name="Jiang J."/>
            <person name="Wang Q."/>
            <person name="Zhang B."/>
            <person name="Ji P."/>
            <person name="Sakyi L.B."/>
            <person name="Cui X."/>
            <person name="Yuan T."/>
            <person name="Jiang B."/>
            <person name="Yang W."/>
            <person name="Lam T.T.-Y."/>
            <person name="Chang Q."/>
            <person name="Ding S."/>
            <person name="Wang X."/>
            <person name="Zhu J."/>
            <person name="Ruan X."/>
            <person name="Zhao L."/>
            <person name="Wei J."/>
            <person name="Que T."/>
            <person name="Du C."/>
            <person name="Cheng J."/>
            <person name="Dai P."/>
            <person name="Han X."/>
            <person name="Huang E."/>
            <person name="Gao Y."/>
            <person name="Liu J."/>
            <person name="Shao H."/>
            <person name="Ye R."/>
            <person name="Li L."/>
            <person name="Wei W."/>
            <person name="Wang X."/>
            <person name="Wang C."/>
            <person name="Yang T."/>
            <person name="Huo Q."/>
            <person name="Li W."/>
            <person name="Guo W."/>
            <person name="Chen H."/>
            <person name="Zhou L."/>
            <person name="Ni X."/>
            <person name="Tian J."/>
            <person name="Zhou Y."/>
            <person name="Sheng Y."/>
            <person name="Liu T."/>
            <person name="Pan Y."/>
            <person name="Xia L."/>
            <person name="Li J."/>
            <person name="Zhao F."/>
            <person name="Cao W."/>
        </authorList>
    </citation>
    <scope>NUCLEOTIDE SEQUENCE</scope>
    <source>
        <strain evidence="1">Hyas-2018</strain>
    </source>
</reference>
<evidence type="ECO:0000313" key="1">
    <source>
        <dbReference type="EMBL" id="KAH6930210.1"/>
    </source>
</evidence>
<accession>A0ACB7S6F9</accession>
<sequence>MKTGTKVDAWDEMSAEKLLRLLEISQELGVLLIVSFVIKFELGLQWAPKAPLFVNGFAWSLFKWYKKKKRGRQTVYKDEFTPLREPTTGRQESSCSHPLPGVDPMSTRSTPAEKSDDRPAHSGSPESQRGTENHVGVTHERLAPADNREPAQTYPNCSRPTTRPAEHAITAMATRPSARDTSASIRRRSKAGRSASSPSKRKHVVAKPQVSSSPSPDRELSSRKTKRKSGIYRSLMAAVDPESQAAEHANSSTHAKPHQPNDAATAAARLVSEEKFQPNRITSEDTAGTTSANIDTYAAATASVETQEKASERRERKAKAGIHSKAKRSKAIESKAVATTLKTGSTLHTLENDEELSTLQNLRYHVMWIVALSGLLMVFVVLLVSLREGPRTPVSPACGTPACVAYSKVFEGVLNYSVDPCDDMDAFVCSKGAGYHTGGWLTPPSLVAHAIRRYQLQMVDLFLSGNTKFTASKIVTDFLLECTSTYKTPQGLDSFIDIFDLVPVPWPFEYSSTAELHPLEAALTLSIKFGVDTWFRAYMGNSKQPASGSNTTLALFIESCAKPTLWLSFLHAMGDRRELYFEELHRLYNATLPDSAHRDSLLATEKGVLSILHSARTQGPRAGPAVASIAKIAAFVHNSTLSNWLEAMTVSPGGHLADEKTLVALDDVRILRAVNALLSTYSVDALSKHLSWWLVQILTIIGWSRGFYVIAGSQAAAAAGAFVECYSFAASKFGLLMASESAVSLFTREVRQEVESFFSELTTLLKKRRRRHALAEQRHEICDTWQAE</sequence>
<dbReference type="EMBL" id="CM023485">
    <property type="protein sequence ID" value="KAH6930210.1"/>
    <property type="molecule type" value="Genomic_DNA"/>
</dbReference>
<organism evidence="1 2">
    <name type="scientific">Hyalomma asiaticum</name>
    <name type="common">Tick</name>
    <dbReference type="NCBI Taxonomy" id="266040"/>
    <lineage>
        <taxon>Eukaryota</taxon>
        <taxon>Metazoa</taxon>
        <taxon>Ecdysozoa</taxon>
        <taxon>Arthropoda</taxon>
        <taxon>Chelicerata</taxon>
        <taxon>Arachnida</taxon>
        <taxon>Acari</taxon>
        <taxon>Parasitiformes</taxon>
        <taxon>Ixodida</taxon>
        <taxon>Ixodoidea</taxon>
        <taxon>Ixodidae</taxon>
        <taxon>Hyalomminae</taxon>
        <taxon>Hyalomma</taxon>
    </lineage>
</organism>
<dbReference type="Proteomes" id="UP000821845">
    <property type="component" value="Chromosome 5"/>
</dbReference>
<gene>
    <name evidence="1" type="ORF">HPB50_011794</name>
</gene>